<dbReference type="PANTHER" id="PTHR48111:SF73">
    <property type="entry name" value="ALKALINE PHOSPHATASE SYNTHESIS TRANSCRIPTIONAL REGULATORY PROTEIN PHOP"/>
    <property type="match status" value="1"/>
</dbReference>
<reference evidence="10 11" key="1">
    <citation type="submission" date="2018-07" db="EMBL/GenBank/DDBJ databases">
        <title>Complete genome sequence of Psychrobacillus sp. PB01, isolated from iceberg, and comparative genome analysis of Psychrobacillus strains.</title>
        <authorList>
            <person name="Lee P.C."/>
        </authorList>
    </citation>
    <scope>NUCLEOTIDE SEQUENCE [LARGE SCALE GENOMIC DNA]</scope>
    <source>
        <strain evidence="10 11">PB01</strain>
    </source>
</reference>
<dbReference type="Gene3D" id="1.10.10.10">
    <property type="entry name" value="Winged helix-like DNA-binding domain superfamily/Winged helix DNA-binding domain"/>
    <property type="match status" value="1"/>
</dbReference>
<evidence type="ECO:0000259" key="8">
    <source>
        <dbReference type="PROSITE" id="PS50110"/>
    </source>
</evidence>
<keyword evidence="1 6" id="KW-0597">Phosphoprotein</keyword>
<dbReference type="Gene3D" id="3.40.50.2300">
    <property type="match status" value="1"/>
</dbReference>
<gene>
    <name evidence="10" type="ORF">PB01_14700</name>
</gene>
<dbReference type="SMART" id="SM00862">
    <property type="entry name" value="Trans_reg_C"/>
    <property type="match status" value="1"/>
</dbReference>
<proteinExistence type="predicted"/>
<dbReference type="GO" id="GO:0032993">
    <property type="term" value="C:protein-DNA complex"/>
    <property type="evidence" value="ECO:0007669"/>
    <property type="project" value="TreeGrafter"/>
</dbReference>
<dbReference type="RefSeq" id="WP_151700866.1">
    <property type="nucleotide sequence ID" value="NZ_CP031223.1"/>
</dbReference>
<name>A0A5J6SPV0_9BACI</name>
<dbReference type="Pfam" id="PF00072">
    <property type="entry name" value="Response_reg"/>
    <property type="match status" value="1"/>
</dbReference>
<dbReference type="SUPFAM" id="SSF52172">
    <property type="entry name" value="CheY-like"/>
    <property type="match status" value="1"/>
</dbReference>
<dbReference type="GO" id="GO:0005829">
    <property type="term" value="C:cytosol"/>
    <property type="evidence" value="ECO:0007669"/>
    <property type="project" value="TreeGrafter"/>
</dbReference>
<keyword evidence="3" id="KW-0805">Transcription regulation</keyword>
<feature type="domain" description="Response regulatory" evidence="8">
    <location>
        <begin position="2"/>
        <end position="115"/>
    </location>
</feature>
<evidence type="ECO:0000256" key="6">
    <source>
        <dbReference type="PROSITE-ProRule" id="PRU00169"/>
    </source>
</evidence>
<evidence type="ECO:0000256" key="1">
    <source>
        <dbReference type="ARBA" id="ARBA00022553"/>
    </source>
</evidence>
<dbReference type="Proteomes" id="UP000325517">
    <property type="component" value="Chromosome"/>
</dbReference>
<evidence type="ECO:0000256" key="7">
    <source>
        <dbReference type="PROSITE-ProRule" id="PRU01091"/>
    </source>
</evidence>
<keyword evidence="5" id="KW-0804">Transcription</keyword>
<dbReference type="EMBL" id="CP031223">
    <property type="protein sequence ID" value="QFF99971.1"/>
    <property type="molecule type" value="Genomic_DNA"/>
</dbReference>
<dbReference type="PROSITE" id="PS50110">
    <property type="entry name" value="RESPONSE_REGULATORY"/>
    <property type="match status" value="1"/>
</dbReference>
<keyword evidence="11" id="KW-1185">Reference proteome</keyword>
<dbReference type="PANTHER" id="PTHR48111">
    <property type="entry name" value="REGULATOR OF RPOS"/>
    <property type="match status" value="1"/>
</dbReference>
<keyword evidence="2" id="KW-0902">Two-component regulatory system</keyword>
<sequence>MNILIADDEQQMVKILSAYLKEEGFHIFEAKDGQEALNIFESNKLDMAILDWMMPKIDGIEACKYIKENSSTKVLILTAKGQNEDEIKALHSGADEYIKKPFDPRILILRVKKLLNISEEIEVRDLRINEHEKKVYKCKKPLQLTKIEYDLLLSFIKNKGVILSRDKLVDLIWGIDYEGDYRTVDTHIRRLRTKIGDDFIKTYRGIGYCLEVMDDQN</sequence>
<evidence type="ECO:0000256" key="4">
    <source>
        <dbReference type="ARBA" id="ARBA00023125"/>
    </source>
</evidence>
<evidence type="ECO:0000256" key="2">
    <source>
        <dbReference type="ARBA" id="ARBA00023012"/>
    </source>
</evidence>
<dbReference type="InterPro" id="IPR036388">
    <property type="entry name" value="WH-like_DNA-bd_sf"/>
</dbReference>
<dbReference type="GO" id="GO:0000156">
    <property type="term" value="F:phosphorelay response regulator activity"/>
    <property type="evidence" value="ECO:0007669"/>
    <property type="project" value="TreeGrafter"/>
</dbReference>
<dbReference type="Pfam" id="PF00486">
    <property type="entry name" value="Trans_reg_C"/>
    <property type="match status" value="1"/>
</dbReference>
<feature type="modified residue" description="4-aspartylphosphate" evidence="6">
    <location>
        <position position="51"/>
    </location>
</feature>
<dbReference type="InterPro" id="IPR001789">
    <property type="entry name" value="Sig_transdc_resp-reg_receiver"/>
</dbReference>
<dbReference type="FunFam" id="3.40.50.2300:FF:000001">
    <property type="entry name" value="DNA-binding response regulator PhoB"/>
    <property type="match status" value="1"/>
</dbReference>
<dbReference type="KEGG" id="psyo:PB01_14700"/>
<feature type="domain" description="OmpR/PhoB-type" evidence="9">
    <location>
        <begin position="118"/>
        <end position="212"/>
    </location>
</feature>
<dbReference type="InterPro" id="IPR001867">
    <property type="entry name" value="OmpR/PhoB-type_DNA-bd"/>
</dbReference>
<protein>
    <submittedName>
        <fullName evidence="10">DNA-binding response regulator</fullName>
    </submittedName>
</protein>
<evidence type="ECO:0000313" key="10">
    <source>
        <dbReference type="EMBL" id="QFF99971.1"/>
    </source>
</evidence>
<feature type="DNA-binding region" description="OmpR/PhoB-type" evidence="7">
    <location>
        <begin position="118"/>
        <end position="212"/>
    </location>
</feature>
<keyword evidence="4 7" id="KW-0238">DNA-binding</keyword>
<dbReference type="CDD" id="cd17574">
    <property type="entry name" value="REC_OmpR"/>
    <property type="match status" value="1"/>
</dbReference>
<dbReference type="InterPro" id="IPR011006">
    <property type="entry name" value="CheY-like_superfamily"/>
</dbReference>
<dbReference type="SMART" id="SM00448">
    <property type="entry name" value="REC"/>
    <property type="match status" value="1"/>
</dbReference>
<dbReference type="AlphaFoldDB" id="A0A5J6SPV0"/>
<dbReference type="GO" id="GO:0006355">
    <property type="term" value="P:regulation of DNA-templated transcription"/>
    <property type="evidence" value="ECO:0007669"/>
    <property type="project" value="InterPro"/>
</dbReference>
<dbReference type="PROSITE" id="PS51755">
    <property type="entry name" value="OMPR_PHOB"/>
    <property type="match status" value="1"/>
</dbReference>
<organism evidence="10 11">
    <name type="scientific">Psychrobacillus glaciei</name>
    <dbReference type="NCBI Taxonomy" id="2283160"/>
    <lineage>
        <taxon>Bacteria</taxon>
        <taxon>Bacillati</taxon>
        <taxon>Bacillota</taxon>
        <taxon>Bacilli</taxon>
        <taxon>Bacillales</taxon>
        <taxon>Bacillaceae</taxon>
        <taxon>Psychrobacillus</taxon>
    </lineage>
</organism>
<dbReference type="CDD" id="cd00383">
    <property type="entry name" value="trans_reg_C"/>
    <property type="match status" value="1"/>
</dbReference>
<evidence type="ECO:0000259" key="9">
    <source>
        <dbReference type="PROSITE" id="PS51755"/>
    </source>
</evidence>
<dbReference type="GO" id="GO:0000976">
    <property type="term" value="F:transcription cis-regulatory region binding"/>
    <property type="evidence" value="ECO:0007669"/>
    <property type="project" value="TreeGrafter"/>
</dbReference>
<evidence type="ECO:0000256" key="5">
    <source>
        <dbReference type="ARBA" id="ARBA00023163"/>
    </source>
</evidence>
<evidence type="ECO:0000313" key="11">
    <source>
        <dbReference type="Proteomes" id="UP000325517"/>
    </source>
</evidence>
<dbReference type="OrthoDB" id="9790442at2"/>
<accession>A0A5J6SPV0</accession>
<evidence type="ECO:0000256" key="3">
    <source>
        <dbReference type="ARBA" id="ARBA00023015"/>
    </source>
</evidence>
<dbReference type="InterPro" id="IPR039420">
    <property type="entry name" value="WalR-like"/>
</dbReference>